<feature type="region of interest" description="Disordered" evidence="1">
    <location>
        <begin position="134"/>
        <end position="203"/>
    </location>
</feature>
<protein>
    <submittedName>
        <fullName evidence="2">Uncharacterized protein</fullName>
    </submittedName>
</protein>
<evidence type="ECO:0000313" key="2">
    <source>
        <dbReference type="EMBL" id="RVW26371.1"/>
    </source>
</evidence>
<evidence type="ECO:0000256" key="1">
    <source>
        <dbReference type="SAM" id="MobiDB-lite"/>
    </source>
</evidence>
<sequence length="203" mass="22213">MAFCCQTIPQHCRSLCECISQLRKEFGTRVPLRSTVASISQLRNHCEMEKRDFAPKVPFRRAFRNCESGFGTRVPLRSTVTSISQLRNSLRSCCENGKLLRNWRFSTILAAPSSSSPSHAVRSPVVFSVSSAGQRSIAQNGTNARGKVFIPSNRKRSLRKEPSPGSVPEPAPKPSPSRPNLSSEAGATKAAGKRYLTGQAVSH</sequence>
<name>A0A438CT39_VITVI</name>
<proteinExistence type="predicted"/>
<evidence type="ECO:0000313" key="3">
    <source>
        <dbReference type="Proteomes" id="UP000288805"/>
    </source>
</evidence>
<comment type="caution">
    <text evidence="2">The sequence shown here is derived from an EMBL/GenBank/DDBJ whole genome shotgun (WGS) entry which is preliminary data.</text>
</comment>
<organism evidence="2 3">
    <name type="scientific">Vitis vinifera</name>
    <name type="common">Grape</name>
    <dbReference type="NCBI Taxonomy" id="29760"/>
    <lineage>
        <taxon>Eukaryota</taxon>
        <taxon>Viridiplantae</taxon>
        <taxon>Streptophyta</taxon>
        <taxon>Embryophyta</taxon>
        <taxon>Tracheophyta</taxon>
        <taxon>Spermatophyta</taxon>
        <taxon>Magnoliopsida</taxon>
        <taxon>eudicotyledons</taxon>
        <taxon>Gunneridae</taxon>
        <taxon>Pentapetalae</taxon>
        <taxon>rosids</taxon>
        <taxon>Vitales</taxon>
        <taxon>Vitaceae</taxon>
        <taxon>Viteae</taxon>
        <taxon>Vitis</taxon>
    </lineage>
</organism>
<gene>
    <name evidence="2" type="ORF">CK203_116914</name>
</gene>
<feature type="compositionally biased region" description="Pro residues" evidence="1">
    <location>
        <begin position="165"/>
        <end position="177"/>
    </location>
</feature>
<dbReference type="EMBL" id="QGNW01002013">
    <property type="protein sequence ID" value="RVW26371.1"/>
    <property type="molecule type" value="Genomic_DNA"/>
</dbReference>
<dbReference type="AlphaFoldDB" id="A0A438CT39"/>
<feature type="compositionally biased region" description="Polar residues" evidence="1">
    <location>
        <begin position="134"/>
        <end position="143"/>
    </location>
</feature>
<reference evidence="2 3" key="1">
    <citation type="journal article" date="2018" name="PLoS Genet.">
        <title>Population sequencing reveals clonal diversity and ancestral inbreeding in the grapevine cultivar Chardonnay.</title>
        <authorList>
            <person name="Roach M.J."/>
            <person name="Johnson D.L."/>
            <person name="Bohlmann J."/>
            <person name="van Vuuren H.J."/>
            <person name="Jones S.J."/>
            <person name="Pretorius I.S."/>
            <person name="Schmidt S.A."/>
            <person name="Borneman A.R."/>
        </authorList>
    </citation>
    <scope>NUCLEOTIDE SEQUENCE [LARGE SCALE GENOMIC DNA]</scope>
    <source>
        <strain evidence="3">cv. Chardonnay</strain>
        <tissue evidence="2">Leaf</tissue>
    </source>
</reference>
<accession>A0A438CT39</accession>
<dbReference type="Proteomes" id="UP000288805">
    <property type="component" value="Unassembled WGS sequence"/>
</dbReference>